<gene>
    <name evidence="2" type="ORF">EOD43_17640</name>
</gene>
<dbReference type="OrthoDB" id="7585645at2"/>
<dbReference type="Proteomes" id="UP000282971">
    <property type="component" value="Unassembled WGS sequence"/>
</dbReference>
<evidence type="ECO:0000256" key="1">
    <source>
        <dbReference type="SAM" id="MobiDB-lite"/>
    </source>
</evidence>
<dbReference type="AlphaFoldDB" id="A0A437LXP9"/>
<dbReference type="RefSeq" id="WP_127745382.1">
    <property type="nucleotide sequence ID" value="NZ_SACN01000003.1"/>
</dbReference>
<sequence length="160" mass="17005">MYVEKAWTAPNGAACTVHRVQSVIVEGGRNIAAVNAYNAPEQQLIGWQKRRPVPYSAFFSAGGPVMTVIAYLISEEGPPAGGVIRDAPPREKKARRAVRSAGQGSSRKRKAAASGEHVPRKKAPKDGPPTGISGPIVGVLFLGHLSKPSTVKKFSLLRRG</sequence>
<dbReference type="EMBL" id="SACN01000003">
    <property type="protein sequence ID" value="RVT90132.1"/>
    <property type="molecule type" value="Genomic_DNA"/>
</dbReference>
<feature type="region of interest" description="Disordered" evidence="1">
    <location>
        <begin position="80"/>
        <end position="131"/>
    </location>
</feature>
<accession>A0A437LXP9</accession>
<reference evidence="2 3" key="1">
    <citation type="submission" date="2019-01" db="EMBL/GenBank/DDBJ databases">
        <authorList>
            <person name="Chen W.-M."/>
        </authorList>
    </citation>
    <scope>NUCLEOTIDE SEQUENCE [LARGE SCALE GENOMIC DNA]</scope>
    <source>
        <strain evidence="2 3">CCP-7</strain>
    </source>
</reference>
<evidence type="ECO:0000313" key="2">
    <source>
        <dbReference type="EMBL" id="RVT90132.1"/>
    </source>
</evidence>
<protein>
    <submittedName>
        <fullName evidence="2">Uncharacterized protein</fullName>
    </submittedName>
</protein>
<name>A0A437LXP9_9SPHN</name>
<organism evidence="2 3">
    <name type="scientific">Sphingomonas crocodyli</name>
    <dbReference type="NCBI Taxonomy" id="1979270"/>
    <lineage>
        <taxon>Bacteria</taxon>
        <taxon>Pseudomonadati</taxon>
        <taxon>Pseudomonadota</taxon>
        <taxon>Alphaproteobacteria</taxon>
        <taxon>Sphingomonadales</taxon>
        <taxon>Sphingomonadaceae</taxon>
        <taxon>Sphingomonas</taxon>
    </lineage>
</organism>
<comment type="caution">
    <text evidence="2">The sequence shown here is derived from an EMBL/GenBank/DDBJ whole genome shotgun (WGS) entry which is preliminary data.</text>
</comment>
<evidence type="ECO:0000313" key="3">
    <source>
        <dbReference type="Proteomes" id="UP000282971"/>
    </source>
</evidence>
<proteinExistence type="predicted"/>
<keyword evidence="3" id="KW-1185">Reference proteome</keyword>